<evidence type="ECO:0000313" key="2">
    <source>
        <dbReference type="Proteomes" id="UP000292345"/>
    </source>
</evidence>
<comment type="caution">
    <text evidence="1">The sequence shown here is derived from an EMBL/GenBank/DDBJ whole genome shotgun (WGS) entry which is preliminary data.</text>
</comment>
<reference evidence="1 2" key="1">
    <citation type="submission" date="2018-01" db="EMBL/GenBank/DDBJ databases">
        <title>Co-occurrence of chitin degradation, pigmentation and bioactivity in marine Pseudoalteromonas.</title>
        <authorList>
            <person name="Paulsen S."/>
            <person name="Gram L."/>
            <person name="Machado H."/>
        </authorList>
    </citation>
    <scope>NUCLEOTIDE SEQUENCE [LARGE SCALE GENOMIC DNA]</scope>
    <source>
        <strain evidence="1 2">S1946</strain>
    </source>
</reference>
<organism evidence="1 2">
    <name type="scientific">Pseudoalteromonas rubra</name>
    <dbReference type="NCBI Taxonomy" id="43658"/>
    <lineage>
        <taxon>Bacteria</taxon>
        <taxon>Pseudomonadati</taxon>
        <taxon>Pseudomonadota</taxon>
        <taxon>Gammaproteobacteria</taxon>
        <taxon>Alteromonadales</taxon>
        <taxon>Pseudoalteromonadaceae</taxon>
        <taxon>Pseudoalteromonas</taxon>
    </lineage>
</organism>
<dbReference type="RefSeq" id="WP_130244041.1">
    <property type="nucleotide sequence ID" value="NZ_PPUZ01000005.1"/>
</dbReference>
<evidence type="ECO:0000313" key="1">
    <source>
        <dbReference type="EMBL" id="RZM84677.1"/>
    </source>
</evidence>
<gene>
    <name evidence="1" type="ORF">C3B51_02345</name>
</gene>
<accession>A0A4Q7ELQ6</accession>
<protein>
    <submittedName>
        <fullName evidence="1">Uncharacterized protein</fullName>
    </submittedName>
</protein>
<dbReference type="Proteomes" id="UP000292345">
    <property type="component" value="Unassembled WGS sequence"/>
</dbReference>
<sequence>MNTHPGYYLLPALLSGCMTSPTHVAQPATERLTESFIRTQVVMPGYQLIWHTCRNHVSTGNWPTMTGQKDNSIFSELTTTRTTDKEYQQSFQLSVMNTPMQYSLTHEGPASESYQVLIQASFDQGDYTHSVNFNCTKDGLTEEALTRLTQYTTSVFNIYKRVQSGQIFLPQKTQPVTDYVIRATLCTLLTLTPEQCRT</sequence>
<dbReference type="EMBL" id="PPUZ01000005">
    <property type="protein sequence ID" value="RZM84677.1"/>
    <property type="molecule type" value="Genomic_DNA"/>
</dbReference>
<name>A0A4Q7ELQ6_9GAMM</name>
<proteinExistence type="predicted"/>
<dbReference type="AlphaFoldDB" id="A0A4Q7ELQ6"/>